<evidence type="ECO:0000313" key="2">
    <source>
        <dbReference type="Proteomes" id="UP000035900"/>
    </source>
</evidence>
<dbReference type="PATRIC" id="fig|1304281.5.peg.1260"/>
<dbReference type="Proteomes" id="UP000035900">
    <property type="component" value="Unassembled WGS sequence"/>
</dbReference>
<reference evidence="1 2" key="1">
    <citation type="journal article" date="2004" name="Int. J. Syst. Evol. Microbiol.">
        <title>Kaistella koreensis gen. nov., sp. nov., a novel member of the Chryseobacterium-Bergeyella-Riemerella branch.</title>
        <authorList>
            <person name="Kim M.K."/>
            <person name="Im W.T."/>
            <person name="Shin Y.K."/>
            <person name="Lim J.H."/>
            <person name="Kim S.H."/>
            <person name="Lee B.C."/>
            <person name="Park M.Y."/>
            <person name="Lee K.Y."/>
            <person name="Lee S.T."/>
        </authorList>
    </citation>
    <scope>NUCLEOTIDE SEQUENCE [LARGE SCALE GENOMIC DNA]</scope>
    <source>
        <strain evidence="1 2">CCUG 49689</strain>
    </source>
</reference>
<gene>
    <name evidence="1" type="ORF">ACM44_05880</name>
</gene>
<evidence type="ECO:0000313" key="1">
    <source>
        <dbReference type="EMBL" id="KMQ71742.1"/>
    </source>
</evidence>
<dbReference type="AlphaFoldDB" id="A0A0J7J0F6"/>
<accession>A0A0J7J0F6</accession>
<organism evidence="1 2">
    <name type="scientific">Chryseobacterium koreense CCUG 49689</name>
    <dbReference type="NCBI Taxonomy" id="1304281"/>
    <lineage>
        <taxon>Bacteria</taxon>
        <taxon>Pseudomonadati</taxon>
        <taxon>Bacteroidota</taxon>
        <taxon>Flavobacteriia</taxon>
        <taxon>Flavobacteriales</taxon>
        <taxon>Weeksellaceae</taxon>
        <taxon>Chryseobacterium group</taxon>
        <taxon>Chryseobacterium</taxon>
    </lineage>
</organism>
<name>A0A0J7J0F6_9FLAO</name>
<dbReference type="EMBL" id="LFNG01000006">
    <property type="protein sequence ID" value="KMQ71742.1"/>
    <property type="molecule type" value="Genomic_DNA"/>
</dbReference>
<comment type="caution">
    <text evidence="1">The sequence shown here is derived from an EMBL/GenBank/DDBJ whole genome shotgun (WGS) entry which is preliminary data.</text>
</comment>
<protein>
    <submittedName>
        <fullName evidence="1">Uncharacterized protein</fullName>
    </submittedName>
</protein>
<sequence>MFLLSIFGLFLIGCSPQIKTLANGKQLDTRLAGVWTGSEKDHQIDGLFKSWEMKRMDDGTYTINFKFTQGKMTDSTQEEGEWWTENGKYYEFHDYDGKTDVYSYTFLDPKRVKFKSEKIAIGMENSEYEFIDTKTGNAKKETASKKDGSSYENAIKIGSIPEEYQYVRANCTGCILKSQSLSVNKGRFYDIIMVTKPDGSTKSYYFDITSFYGKGF</sequence>
<proteinExistence type="predicted"/>
<keyword evidence="2" id="KW-1185">Reference proteome</keyword>
<dbReference type="STRING" id="1304281.ACM44_05880"/>